<dbReference type="Proteomes" id="UP000838756">
    <property type="component" value="Unassembled WGS sequence"/>
</dbReference>
<feature type="chain" id="PRO_5035802399" evidence="1">
    <location>
        <begin position="23"/>
        <end position="141"/>
    </location>
</feature>
<sequence>MFPIHYCFLVGLLSLFASESNAGVASFIKPCKADDKECIKTNTQNALPYFAKGIPEMGVPVMEPIKVDSVRSDERDLKLGFRDLVISGLSKCKILDVERNVQKSTIKLIFECPLRGVGKYDIKGKILLLDIFGNDDFEIKG</sequence>
<dbReference type="Pfam" id="PF06585">
    <property type="entry name" value="JHBP"/>
    <property type="match status" value="1"/>
</dbReference>
<feature type="signal peptide" evidence="1">
    <location>
        <begin position="1"/>
        <end position="22"/>
    </location>
</feature>
<comment type="caution">
    <text evidence="2">The sequence shown here is derived from an EMBL/GenBank/DDBJ whole genome shotgun (WGS) entry which is preliminary data.</text>
</comment>
<evidence type="ECO:0000313" key="2">
    <source>
        <dbReference type="EMBL" id="CAH2266840.1"/>
    </source>
</evidence>
<name>A0A8S4SFJ6_9NEOP</name>
<evidence type="ECO:0000256" key="1">
    <source>
        <dbReference type="SAM" id="SignalP"/>
    </source>
</evidence>
<keyword evidence="1" id="KW-0732">Signal</keyword>
<dbReference type="InterPro" id="IPR038606">
    <property type="entry name" value="To_sf"/>
</dbReference>
<gene>
    <name evidence="2" type="primary">jg8901</name>
    <name evidence="2" type="ORF">PAEG_LOCUS25446</name>
</gene>
<dbReference type="PANTHER" id="PTHR11008">
    <property type="entry name" value="PROTEIN TAKEOUT-LIKE PROTEIN"/>
    <property type="match status" value="1"/>
</dbReference>
<dbReference type="GO" id="GO:0005615">
    <property type="term" value="C:extracellular space"/>
    <property type="evidence" value="ECO:0007669"/>
    <property type="project" value="TreeGrafter"/>
</dbReference>
<dbReference type="Gene3D" id="3.15.10.30">
    <property type="entry name" value="Haemolymph juvenile hormone binding protein"/>
    <property type="match status" value="1"/>
</dbReference>
<dbReference type="EMBL" id="CAKXAJ010026320">
    <property type="protein sequence ID" value="CAH2266840.1"/>
    <property type="molecule type" value="Genomic_DNA"/>
</dbReference>
<reference evidence="2" key="1">
    <citation type="submission" date="2022-03" db="EMBL/GenBank/DDBJ databases">
        <authorList>
            <person name="Lindestad O."/>
        </authorList>
    </citation>
    <scope>NUCLEOTIDE SEQUENCE</scope>
</reference>
<evidence type="ECO:0000313" key="3">
    <source>
        <dbReference type="Proteomes" id="UP000838756"/>
    </source>
</evidence>
<keyword evidence="3" id="KW-1185">Reference proteome</keyword>
<dbReference type="InterPro" id="IPR010562">
    <property type="entry name" value="Haemolymph_juvenile_hormone-bd"/>
</dbReference>
<dbReference type="AlphaFoldDB" id="A0A8S4SFJ6"/>
<protein>
    <submittedName>
        <fullName evidence="2">Jg8901 protein</fullName>
    </submittedName>
</protein>
<dbReference type="PANTHER" id="PTHR11008:SF33">
    <property type="entry name" value="PROTEIN TAKEOUT"/>
    <property type="match status" value="1"/>
</dbReference>
<organism evidence="2 3">
    <name type="scientific">Pararge aegeria aegeria</name>
    <dbReference type="NCBI Taxonomy" id="348720"/>
    <lineage>
        <taxon>Eukaryota</taxon>
        <taxon>Metazoa</taxon>
        <taxon>Ecdysozoa</taxon>
        <taxon>Arthropoda</taxon>
        <taxon>Hexapoda</taxon>
        <taxon>Insecta</taxon>
        <taxon>Pterygota</taxon>
        <taxon>Neoptera</taxon>
        <taxon>Endopterygota</taxon>
        <taxon>Lepidoptera</taxon>
        <taxon>Glossata</taxon>
        <taxon>Ditrysia</taxon>
        <taxon>Papilionoidea</taxon>
        <taxon>Nymphalidae</taxon>
        <taxon>Satyrinae</taxon>
        <taxon>Satyrini</taxon>
        <taxon>Parargina</taxon>
        <taxon>Pararge</taxon>
    </lineage>
</organism>
<proteinExistence type="predicted"/>
<accession>A0A8S4SFJ6</accession>
<dbReference type="OrthoDB" id="6591956at2759"/>